<evidence type="ECO:0000256" key="1">
    <source>
        <dbReference type="ARBA" id="ARBA00022801"/>
    </source>
</evidence>
<evidence type="ECO:0000256" key="4">
    <source>
        <dbReference type="PROSITE-ProRule" id="PRU00050"/>
    </source>
</evidence>
<proteinExistence type="predicted"/>
<accession>A0ABU7TPV4</accession>
<dbReference type="PROSITE" id="PS50122">
    <property type="entry name" value="CHEB"/>
    <property type="match status" value="1"/>
</dbReference>
<comment type="catalytic activity">
    <reaction evidence="3">
        <text>[protein]-L-glutamate 5-O-methyl ester + H2O = L-glutamyl-[protein] + methanol + H(+)</text>
        <dbReference type="Rhea" id="RHEA:23236"/>
        <dbReference type="Rhea" id="RHEA-COMP:10208"/>
        <dbReference type="Rhea" id="RHEA-COMP:10311"/>
        <dbReference type="ChEBI" id="CHEBI:15377"/>
        <dbReference type="ChEBI" id="CHEBI:15378"/>
        <dbReference type="ChEBI" id="CHEBI:17790"/>
        <dbReference type="ChEBI" id="CHEBI:29973"/>
        <dbReference type="ChEBI" id="CHEBI:82795"/>
        <dbReference type="EC" id="3.1.1.61"/>
    </reaction>
</comment>
<dbReference type="EMBL" id="MLCA01000006">
    <property type="protein sequence ID" value="MEE7491521.1"/>
    <property type="molecule type" value="Genomic_DNA"/>
</dbReference>
<protein>
    <recommendedName>
        <fullName evidence="2">protein-glutamate methylesterase</fullName>
        <ecNumber evidence="2">3.1.1.61</ecNumber>
    </recommendedName>
</protein>
<dbReference type="PANTHER" id="PTHR42872">
    <property type="entry name" value="PROTEIN-GLUTAMATE METHYLESTERASE/PROTEIN-GLUTAMINE GLUTAMINASE"/>
    <property type="match status" value="1"/>
</dbReference>
<organism evidence="7 8">
    <name type="scientific">Methylobacterium oryzae</name>
    <dbReference type="NCBI Taxonomy" id="334852"/>
    <lineage>
        <taxon>Bacteria</taxon>
        <taxon>Pseudomonadati</taxon>
        <taxon>Pseudomonadota</taxon>
        <taxon>Alphaproteobacteria</taxon>
        <taxon>Hyphomicrobiales</taxon>
        <taxon>Methylobacteriaceae</taxon>
        <taxon>Methylobacterium</taxon>
    </lineage>
</organism>
<feature type="domain" description="CheB-type methylesterase" evidence="6">
    <location>
        <begin position="1"/>
        <end position="89"/>
    </location>
</feature>
<dbReference type="Proteomes" id="UP001355206">
    <property type="component" value="Unassembled WGS sequence"/>
</dbReference>
<evidence type="ECO:0000256" key="5">
    <source>
        <dbReference type="SAM" id="MobiDB-lite"/>
    </source>
</evidence>
<dbReference type="Pfam" id="PF01339">
    <property type="entry name" value="CheB_methylest"/>
    <property type="match status" value="1"/>
</dbReference>
<evidence type="ECO:0000256" key="3">
    <source>
        <dbReference type="ARBA" id="ARBA00048267"/>
    </source>
</evidence>
<evidence type="ECO:0000259" key="6">
    <source>
        <dbReference type="PROSITE" id="PS50122"/>
    </source>
</evidence>
<dbReference type="InterPro" id="IPR000673">
    <property type="entry name" value="Sig_transdc_resp-reg_Me-estase"/>
</dbReference>
<evidence type="ECO:0000313" key="8">
    <source>
        <dbReference type="Proteomes" id="UP001355206"/>
    </source>
</evidence>
<dbReference type="SUPFAM" id="SSF52738">
    <property type="entry name" value="Methylesterase CheB, C-terminal domain"/>
    <property type="match status" value="1"/>
</dbReference>
<dbReference type="InterPro" id="IPR035909">
    <property type="entry name" value="CheB_C"/>
</dbReference>
<comment type="caution">
    <text evidence="4">Lacks conserved residue(s) required for the propagation of feature annotation.</text>
</comment>
<keyword evidence="1" id="KW-0378">Hydrolase</keyword>
<feature type="region of interest" description="Disordered" evidence="5">
    <location>
        <begin position="92"/>
        <end position="164"/>
    </location>
</feature>
<evidence type="ECO:0000256" key="2">
    <source>
        <dbReference type="ARBA" id="ARBA00039140"/>
    </source>
</evidence>
<dbReference type="Gene3D" id="3.40.50.180">
    <property type="entry name" value="Methylesterase CheB, C-terminal domain"/>
    <property type="match status" value="1"/>
</dbReference>
<sequence length="218" mass="23227">MFAPPDRHLLVEADRVDVKHGPRENRFRPSIDALLRSAAQTRKERVIGTVLAGLLNDGTSGLWSITRLNGTTIVQDPGEADIDSMPLGARAGADRPHPARGRDGAARWAGGPRTAEQRRLSAAGIGRTEGGRDGSCRFSEPVPSRDHALRRAHRSHPPGGRGALVRTREGASARFRCHAGHGFTADAFLFGITRTAEEALWGATRASGDGVDAAGRHG</sequence>
<dbReference type="EC" id="3.1.1.61" evidence="2"/>
<gene>
    <name evidence="7" type="ORF">MOTC310_14040</name>
</gene>
<comment type="caution">
    <text evidence="7">The sequence shown here is derived from an EMBL/GenBank/DDBJ whole genome shotgun (WGS) entry which is preliminary data.</text>
</comment>
<dbReference type="PANTHER" id="PTHR42872:SF6">
    <property type="entry name" value="PROTEIN-GLUTAMATE METHYLESTERASE_PROTEIN-GLUTAMINE GLUTAMINASE"/>
    <property type="match status" value="1"/>
</dbReference>
<keyword evidence="8" id="KW-1185">Reference proteome</keyword>
<name>A0ABU7TPV4_9HYPH</name>
<feature type="compositionally biased region" description="Basic and acidic residues" evidence="5">
    <location>
        <begin position="92"/>
        <end position="105"/>
    </location>
</feature>
<evidence type="ECO:0000313" key="7">
    <source>
        <dbReference type="EMBL" id="MEE7491521.1"/>
    </source>
</evidence>
<reference evidence="7 8" key="1">
    <citation type="journal article" date="2012" name="Genet. Mol. Biol.">
        <title>Analysis of 16S rRNA and mxaF genes revealing insights into Methylobacterium niche-specific plant association.</title>
        <authorList>
            <person name="Dourado M.N."/>
            <person name="Andreote F.D."/>
            <person name="Dini-Andreote F."/>
            <person name="Conti R."/>
            <person name="Araujo J.M."/>
            <person name="Araujo W.L."/>
        </authorList>
    </citation>
    <scope>NUCLEOTIDE SEQUENCE [LARGE SCALE GENOMIC DNA]</scope>
    <source>
        <strain evidence="7 8">TC3-10</strain>
    </source>
</reference>